<organism evidence="2 3">
    <name type="scientific">Tritrichomonas foetus</name>
    <dbReference type="NCBI Taxonomy" id="1144522"/>
    <lineage>
        <taxon>Eukaryota</taxon>
        <taxon>Metamonada</taxon>
        <taxon>Parabasalia</taxon>
        <taxon>Tritrichomonadida</taxon>
        <taxon>Tritrichomonadidae</taxon>
        <taxon>Tritrichomonas</taxon>
    </lineage>
</organism>
<proteinExistence type="predicted"/>
<gene>
    <name evidence="2" type="ORF">TRFO_01598</name>
</gene>
<dbReference type="VEuPathDB" id="TrichDB:TRFO_01598"/>
<comment type="caution">
    <text evidence="2">The sequence shown here is derived from an EMBL/GenBank/DDBJ whole genome shotgun (WGS) entry which is preliminary data.</text>
</comment>
<dbReference type="GeneID" id="94824895"/>
<sequence>MQKLDSEGLQLFKPVTPAKKENADDDQANDIDPKAELEAQFAAAALAERRAAEAARKEEEMHQALETLMSENMNRIKTALDARNEQLLQQIFATEEKIMGKPTRRT</sequence>
<protein>
    <submittedName>
        <fullName evidence="2">Uncharacterized protein</fullName>
    </submittedName>
</protein>
<evidence type="ECO:0000313" key="2">
    <source>
        <dbReference type="EMBL" id="OHT03869.1"/>
    </source>
</evidence>
<keyword evidence="3" id="KW-1185">Reference proteome</keyword>
<evidence type="ECO:0000256" key="1">
    <source>
        <dbReference type="SAM" id="MobiDB-lite"/>
    </source>
</evidence>
<dbReference type="Proteomes" id="UP000179807">
    <property type="component" value="Unassembled WGS sequence"/>
</dbReference>
<accession>A0A1J4K301</accession>
<dbReference type="AlphaFoldDB" id="A0A1J4K301"/>
<name>A0A1J4K301_9EUKA</name>
<dbReference type="EMBL" id="MLAK01000815">
    <property type="protein sequence ID" value="OHT03869.1"/>
    <property type="molecule type" value="Genomic_DNA"/>
</dbReference>
<evidence type="ECO:0000313" key="3">
    <source>
        <dbReference type="Proteomes" id="UP000179807"/>
    </source>
</evidence>
<feature type="region of interest" description="Disordered" evidence="1">
    <location>
        <begin position="1"/>
        <end position="29"/>
    </location>
</feature>
<dbReference type="RefSeq" id="XP_068357005.1">
    <property type="nucleotide sequence ID" value="XM_068490191.1"/>
</dbReference>
<reference evidence="2" key="1">
    <citation type="submission" date="2016-10" db="EMBL/GenBank/DDBJ databases">
        <authorList>
            <person name="Benchimol M."/>
            <person name="Almeida L.G."/>
            <person name="Vasconcelos A.T."/>
            <person name="Perreira-Neves A."/>
            <person name="Rosa I.A."/>
            <person name="Tasca T."/>
            <person name="Bogo M.R."/>
            <person name="de Souza W."/>
        </authorList>
    </citation>
    <scope>NUCLEOTIDE SEQUENCE [LARGE SCALE GENOMIC DNA]</scope>
    <source>
        <strain evidence="2">K</strain>
    </source>
</reference>